<accession>A0A0A9HEP1</accession>
<protein>
    <submittedName>
        <fullName evidence="1">Uncharacterized protein</fullName>
    </submittedName>
</protein>
<dbReference type="AlphaFoldDB" id="A0A0A9HEP1"/>
<reference evidence="1" key="1">
    <citation type="submission" date="2014-09" db="EMBL/GenBank/DDBJ databases">
        <authorList>
            <person name="Magalhaes I.L.F."/>
            <person name="Oliveira U."/>
            <person name="Santos F.R."/>
            <person name="Vidigal T.H.D.A."/>
            <person name="Brescovit A.D."/>
            <person name="Santos A.J."/>
        </authorList>
    </citation>
    <scope>NUCLEOTIDE SEQUENCE</scope>
    <source>
        <tissue evidence="1">Shoot tissue taken approximately 20 cm above the soil surface</tissue>
    </source>
</reference>
<evidence type="ECO:0000313" key="1">
    <source>
        <dbReference type="EMBL" id="JAE33326.1"/>
    </source>
</evidence>
<name>A0A0A9HEP1_ARUDO</name>
<dbReference type="EMBL" id="GBRH01164570">
    <property type="protein sequence ID" value="JAE33326.1"/>
    <property type="molecule type" value="Transcribed_RNA"/>
</dbReference>
<proteinExistence type="predicted"/>
<sequence>MGGVDRTGRPILVGFLARHYSTNRDMAEFKSMHCFTVTILTSMYYLSSGRRKFPPGWTSTCKCSRELLLIKIHASGIRGWVQEPYIYSSLNFYRTVYRL</sequence>
<reference evidence="1" key="2">
    <citation type="journal article" date="2015" name="Data Brief">
        <title>Shoot transcriptome of the giant reed, Arundo donax.</title>
        <authorList>
            <person name="Barrero R.A."/>
            <person name="Guerrero F.D."/>
            <person name="Moolhuijzen P."/>
            <person name="Goolsby J.A."/>
            <person name="Tidwell J."/>
            <person name="Bellgard S.E."/>
            <person name="Bellgard M.I."/>
        </authorList>
    </citation>
    <scope>NUCLEOTIDE SEQUENCE</scope>
    <source>
        <tissue evidence="1">Shoot tissue taken approximately 20 cm above the soil surface</tissue>
    </source>
</reference>
<organism evidence="1">
    <name type="scientific">Arundo donax</name>
    <name type="common">Giant reed</name>
    <name type="synonym">Donax arundinaceus</name>
    <dbReference type="NCBI Taxonomy" id="35708"/>
    <lineage>
        <taxon>Eukaryota</taxon>
        <taxon>Viridiplantae</taxon>
        <taxon>Streptophyta</taxon>
        <taxon>Embryophyta</taxon>
        <taxon>Tracheophyta</taxon>
        <taxon>Spermatophyta</taxon>
        <taxon>Magnoliopsida</taxon>
        <taxon>Liliopsida</taxon>
        <taxon>Poales</taxon>
        <taxon>Poaceae</taxon>
        <taxon>PACMAD clade</taxon>
        <taxon>Arundinoideae</taxon>
        <taxon>Arundineae</taxon>
        <taxon>Arundo</taxon>
    </lineage>
</organism>